<name>A0AAE1GRJ6_PETCI</name>
<reference evidence="6" key="1">
    <citation type="submission" date="2023-10" db="EMBL/GenBank/DDBJ databases">
        <title>Genome assemblies of two species of porcelain crab, Petrolisthes cinctipes and Petrolisthes manimaculis (Anomura: Porcellanidae).</title>
        <authorList>
            <person name="Angst P."/>
        </authorList>
    </citation>
    <scope>NUCLEOTIDE SEQUENCE</scope>
    <source>
        <strain evidence="6">PB745_01</strain>
        <tissue evidence="6">Gill</tissue>
    </source>
</reference>
<keyword evidence="2" id="KW-0547">Nucleotide-binding</keyword>
<evidence type="ECO:0000313" key="6">
    <source>
        <dbReference type="EMBL" id="KAK3895113.1"/>
    </source>
</evidence>
<evidence type="ECO:0000259" key="5">
    <source>
        <dbReference type="PROSITE" id="PS50011"/>
    </source>
</evidence>
<evidence type="ECO:0000256" key="3">
    <source>
        <dbReference type="ARBA" id="ARBA00022777"/>
    </source>
</evidence>
<evidence type="ECO:0000256" key="1">
    <source>
        <dbReference type="ARBA" id="ARBA00022679"/>
    </source>
</evidence>
<dbReference type="AlphaFoldDB" id="A0AAE1GRJ6"/>
<evidence type="ECO:0000313" key="7">
    <source>
        <dbReference type="Proteomes" id="UP001286313"/>
    </source>
</evidence>
<proteinExistence type="predicted"/>
<dbReference type="Proteomes" id="UP001286313">
    <property type="component" value="Unassembled WGS sequence"/>
</dbReference>
<dbReference type="InterPro" id="IPR011009">
    <property type="entry name" value="Kinase-like_dom_sf"/>
</dbReference>
<dbReference type="EMBL" id="JAWQEG010000067">
    <property type="protein sequence ID" value="KAK3895113.1"/>
    <property type="molecule type" value="Genomic_DNA"/>
</dbReference>
<feature type="domain" description="Protein kinase" evidence="5">
    <location>
        <begin position="36"/>
        <end position="330"/>
    </location>
</feature>
<organism evidence="6 7">
    <name type="scientific">Petrolisthes cinctipes</name>
    <name type="common">Flat porcelain crab</name>
    <dbReference type="NCBI Taxonomy" id="88211"/>
    <lineage>
        <taxon>Eukaryota</taxon>
        <taxon>Metazoa</taxon>
        <taxon>Ecdysozoa</taxon>
        <taxon>Arthropoda</taxon>
        <taxon>Crustacea</taxon>
        <taxon>Multicrustacea</taxon>
        <taxon>Malacostraca</taxon>
        <taxon>Eumalacostraca</taxon>
        <taxon>Eucarida</taxon>
        <taxon>Decapoda</taxon>
        <taxon>Pleocyemata</taxon>
        <taxon>Anomura</taxon>
        <taxon>Galatheoidea</taxon>
        <taxon>Porcellanidae</taxon>
        <taxon>Petrolisthes</taxon>
    </lineage>
</organism>
<dbReference type="Pfam" id="PF00069">
    <property type="entry name" value="Pkinase"/>
    <property type="match status" value="1"/>
</dbReference>
<dbReference type="GO" id="GO:0005524">
    <property type="term" value="F:ATP binding"/>
    <property type="evidence" value="ECO:0007669"/>
    <property type="project" value="UniProtKB-KW"/>
</dbReference>
<dbReference type="SUPFAM" id="SSF56112">
    <property type="entry name" value="Protein kinase-like (PK-like)"/>
    <property type="match status" value="1"/>
</dbReference>
<dbReference type="SMART" id="SM00220">
    <property type="entry name" value="S_TKc"/>
    <property type="match status" value="1"/>
</dbReference>
<keyword evidence="3" id="KW-0418">Kinase</keyword>
<evidence type="ECO:0000256" key="4">
    <source>
        <dbReference type="ARBA" id="ARBA00022840"/>
    </source>
</evidence>
<sequence>MDKFKTPVAKRVKKMHGENVNNTAGTRTPAIVIPPSPCMKQLGHGTGVNVYLMERFSPANGRYRSPWAVKKVNRHVSDDDGTYSKRLSFEAGVLRGLKHPNIIGYRSYKSNDKDGTAPCLMMESGQQSLSDLIETQDELQLGPFTPKEILKVGVDIASALQYLHEDKNLLHGDLKSANILIKGDFEVAKLCDFGVALNLDEHGNGCDEQHYIGTECWSAPETLDELTCTVTHKTDIFSFGLTLWEMISLCPPHVDKLCFDDDNTIDLTETSQDDFSSNEEEYRKALGTRPPLPDIELGTEYLRVLEIFNACTEIDPEKRPSARQVLHVLQNTDKENVKSHQHKQEKNINREITMNVKQEIIMKEKQEIIMKDKQQNIMSDKDRKIST</sequence>
<dbReference type="Gene3D" id="1.10.510.10">
    <property type="entry name" value="Transferase(Phosphotransferase) domain 1"/>
    <property type="match status" value="1"/>
</dbReference>
<evidence type="ECO:0000256" key="2">
    <source>
        <dbReference type="ARBA" id="ARBA00022741"/>
    </source>
</evidence>
<dbReference type="Gene3D" id="3.30.200.20">
    <property type="entry name" value="Phosphorylase Kinase, domain 1"/>
    <property type="match status" value="1"/>
</dbReference>
<protein>
    <recommendedName>
        <fullName evidence="5">Protein kinase domain-containing protein</fullName>
    </recommendedName>
</protein>
<dbReference type="PANTHER" id="PTHR43289">
    <property type="entry name" value="MITOGEN-ACTIVATED PROTEIN KINASE KINASE KINASE 20-RELATED"/>
    <property type="match status" value="1"/>
</dbReference>
<keyword evidence="7" id="KW-1185">Reference proteome</keyword>
<keyword evidence="1" id="KW-0808">Transferase</keyword>
<dbReference type="PANTHER" id="PTHR43289:SF14">
    <property type="entry name" value="LYMPHOKINE-ACTIVATED KILLER T-CELL-ORIGINATED PROTEIN KINASE"/>
    <property type="match status" value="1"/>
</dbReference>
<dbReference type="InterPro" id="IPR000719">
    <property type="entry name" value="Prot_kinase_dom"/>
</dbReference>
<gene>
    <name evidence="6" type="ORF">Pcinc_001158</name>
</gene>
<dbReference type="PROSITE" id="PS00108">
    <property type="entry name" value="PROTEIN_KINASE_ST"/>
    <property type="match status" value="1"/>
</dbReference>
<keyword evidence="4" id="KW-0067">ATP-binding</keyword>
<accession>A0AAE1GRJ6</accession>
<dbReference type="PROSITE" id="PS50011">
    <property type="entry name" value="PROTEIN_KINASE_DOM"/>
    <property type="match status" value="1"/>
</dbReference>
<dbReference type="InterPro" id="IPR008271">
    <property type="entry name" value="Ser/Thr_kinase_AS"/>
</dbReference>
<dbReference type="GO" id="GO:0004674">
    <property type="term" value="F:protein serine/threonine kinase activity"/>
    <property type="evidence" value="ECO:0007669"/>
    <property type="project" value="TreeGrafter"/>
</dbReference>
<comment type="caution">
    <text evidence="6">The sequence shown here is derived from an EMBL/GenBank/DDBJ whole genome shotgun (WGS) entry which is preliminary data.</text>
</comment>